<dbReference type="PROSITE" id="PS00194">
    <property type="entry name" value="THIOREDOXIN_1"/>
    <property type="match status" value="2"/>
</dbReference>
<dbReference type="GO" id="GO:0034976">
    <property type="term" value="P:response to endoplasmic reticulum stress"/>
    <property type="evidence" value="ECO:0007669"/>
    <property type="project" value="TreeGrafter"/>
</dbReference>
<comment type="similarity">
    <text evidence="1">Belongs to the protein disulfide isomerase family.</text>
</comment>
<dbReference type="EMBL" id="CDMZ01001215">
    <property type="protein sequence ID" value="CUC09629.1"/>
    <property type="molecule type" value="Genomic_DNA"/>
</dbReference>
<dbReference type="PhylomeDB" id="A0A0K6S7I6"/>
<dbReference type="PANTHER" id="PTHR18929">
    <property type="entry name" value="PROTEIN DISULFIDE ISOMERASE"/>
    <property type="match status" value="1"/>
</dbReference>
<organism evidence="3">
    <name type="scientific">Chromera velia CCMP2878</name>
    <dbReference type="NCBI Taxonomy" id="1169474"/>
    <lineage>
        <taxon>Eukaryota</taxon>
        <taxon>Sar</taxon>
        <taxon>Alveolata</taxon>
        <taxon>Colpodellida</taxon>
        <taxon>Chromeraceae</taxon>
        <taxon>Chromera</taxon>
    </lineage>
</organism>
<dbReference type="InterPro" id="IPR017937">
    <property type="entry name" value="Thioredoxin_CS"/>
</dbReference>
<feature type="domain" description="Thioredoxin" evidence="2">
    <location>
        <begin position="528"/>
        <end position="658"/>
    </location>
</feature>
<dbReference type="Gene3D" id="3.40.30.10">
    <property type="entry name" value="Glutaredoxin"/>
    <property type="match status" value="2"/>
</dbReference>
<sequence length="658" mass="71832">MMSTDLILFNTQLGLKVVQYDGGEEAPQYSVDNCLKAETHCSDDGTNYNLLLKTDEPALLTHVFIRGPENCTCPIKTALLWASKEPIDFASFSSSFDDFDKKKFDALPADAPNKPLDCLTTDETYNECVLELETPVEAQYFLFKLTEAWGEGNIDVGAIALAGRKAGGDAAKVGIEPLKKLALDEDIALFAWRHTGTVYEIDSSKDGKIVNAFLSNGGLFIVSCKEDQDNGRKVGKLVQAAFDARSLEGLAALGMSIFNCEAELEGFVNAVGPASDRTTTSLLFCTSGIQKKFVATSLPSSVEEVVAFAKAANEGTATKFIKSQTRPPNDADPAHPGITVVTAKSFDELVLDPKMNSFLDVWAEWCGPCKAVGPTIEALGKLMKDVPNVRICKFDCDANETDKTRLPEPGIPNLKIFPASESDKGTGIRYQGDRSLASFVSFIHKNMTGEKFDLAAKTEEATKTQQRLGALMKLKRMAVLLSRKLEIFEEDIPSGLSEVAELASKLKTMMEAPDEIEMQPSEMEELISLAVEKATEANLDELAKKKMNRLVIDISDSASFEDLKKRAQDEKKLLVIDFWAAWCGPCLAFAPQFGLMSEEMKGAALFAKVNVDDQRGLSQKFEIKCMPTFAIVKDGAEVGRLEGADKSGLEALIAEHSY</sequence>
<evidence type="ECO:0000256" key="1">
    <source>
        <dbReference type="ARBA" id="ARBA00006347"/>
    </source>
</evidence>
<dbReference type="VEuPathDB" id="CryptoDB:Cvel_649"/>
<protein>
    <recommendedName>
        <fullName evidence="2">Thioredoxin domain-containing protein</fullName>
    </recommendedName>
</protein>
<proteinExistence type="inferred from homology"/>
<dbReference type="AlphaFoldDB" id="A0A0K6S7I6"/>
<feature type="domain" description="Thioredoxin" evidence="2">
    <location>
        <begin position="320"/>
        <end position="448"/>
    </location>
</feature>
<evidence type="ECO:0000259" key="2">
    <source>
        <dbReference type="PROSITE" id="PS51352"/>
    </source>
</evidence>
<dbReference type="InterPro" id="IPR036249">
    <property type="entry name" value="Thioredoxin-like_sf"/>
</dbReference>
<dbReference type="GO" id="GO:0005783">
    <property type="term" value="C:endoplasmic reticulum"/>
    <property type="evidence" value="ECO:0007669"/>
    <property type="project" value="TreeGrafter"/>
</dbReference>
<dbReference type="GO" id="GO:0003756">
    <property type="term" value="F:protein disulfide isomerase activity"/>
    <property type="evidence" value="ECO:0007669"/>
    <property type="project" value="TreeGrafter"/>
</dbReference>
<dbReference type="CDD" id="cd02947">
    <property type="entry name" value="TRX_family"/>
    <property type="match status" value="1"/>
</dbReference>
<dbReference type="GO" id="GO:0006457">
    <property type="term" value="P:protein folding"/>
    <property type="evidence" value="ECO:0007669"/>
    <property type="project" value="TreeGrafter"/>
</dbReference>
<dbReference type="SUPFAM" id="SSF52833">
    <property type="entry name" value="Thioredoxin-like"/>
    <property type="match status" value="2"/>
</dbReference>
<dbReference type="Pfam" id="PF00085">
    <property type="entry name" value="Thioredoxin"/>
    <property type="match status" value="2"/>
</dbReference>
<name>A0A0K6S7I6_9ALVE</name>
<dbReference type="InterPro" id="IPR013766">
    <property type="entry name" value="Thioredoxin_domain"/>
</dbReference>
<reference evidence="3" key="1">
    <citation type="submission" date="2014-11" db="EMBL/GenBank/DDBJ databases">
        <title>Molecular phylogeny of cliff fern family Woodsiaceae with morphological implications.</title>
        <authorList>
            <person name="Shao Y.-Z."/>
            <person name="Wei R."/>
            <person name="Zhang X.-C."/>
        </authorList>
    </citation>
    <scope>NUCLEOTIDE SEQUENCE</scope>
</reference>
<evidence type="ECO:0000313" key="3">
    <source>
        <dbReference type="EMBL" id="CUC09629.1"/>
    </source>
</evidence>
<dbReference type="PROSITE" id="PS51352">
    <property type="entry name" value="THIOREDOXIN_2"/>
    <property type="match status" value="2"/>
</dbReference>
<gene>
    <name evidence="3" type="ORF">Cvel_649.t1.CR1</name>
</gene>
<accession>A0A0K6S7I6</accession>